<sequence length="74" mass="8329">MKLIHLHLPGVLIHNNSPNGTSVNFYVAVYWSCYTKSGKAKGKAGNFVYSYSQVSSWTLSLSDERVRHLGKQKK</sequence>
<gene>
    <name evidence="1" type="ORF">GMARGA_LOCUS15774</name>
</gene>
<organism evidence="1 2">
    <name type="scientific">Gigaspora margarita</name>
    <dbReference type="NCBI Taxonomy" id="4874"/>
    <lineage>
        <taxon>Eukaryota</taxon>
        <taxon>Fungi</taxon>
        <taxon>Fungi incertae sedis</taxon>
        <taxon>Mucoromycota</taxon>
        <taxon>Glomeromycotina</taxon>
        <taxon>Glomeromycetes</taxon>
        <taxon>Diversisporales</taxon>
        <taxon>Gigasporaceae</taxon>
        <taxon>Gigaspora</taxon>
    </lineage>
</organism>
<proteinExistence type="predicted"/>
<dbReference type="EMBL" id="CAJVQB010011082">
    <property type="protein sequence ID" value="CAG8745035.1"/>
    <property type="molecule type" value="Genomic_DNA"/>
</dbReference>
<evidence type="ECO:0000313" key="1">
    <source>
        <dbReference type="EMBL" id="CAG8745035.1"/>
    </source>
</evidence>
<feature type="non-terminal residue" evidence="1">
    <location>
        <position position="74"/>
    </location>
</feature>
<reference evidence="1 2" key="1">
    <citation type="submission" date="2021-06" db="EMBL/GenBank/DDBJ databases">
        <authorList>
            <person name="Kallberg Y."/>
            <person name="Tangrot J."/>
            <person name="Rosling A."/>
        </authorList>
    </citation>
    <scope>NUCLEOTIDE SEQUENCE [LARGE SCALE GENOMIC DNA]</scope>
    <source>
        <strain evidence="1 2">120-4 pot B 10/14</strain>
    </source>
</reference>
<keyword evidence="2" id="KW-1185">Reference proteome</keyword>
<comment type="caution">
    <text evidence="1">The sequence shown here is derived from an EMBL/GenBank/DDBJ whole genome shotgun (WGS) entry which is preliminary data.</text>
</comment>
<dbReference type="Proteomes" id="UP000789901">
    <property type="component" value="Unassembled WGS sequence"/>
</dbReference>
<evidence type="ECO:0000313" key="2">
    <source>
        <dbReference type="Proteomes" id="UP000789901"/>
    </source>
</evidence>
<name>A0ABN7V8S1_GIGMA</name>
<accession>A0ABN7V8S1</accession>
<protein>
    <submittedName>
        <fullName evidence="1">44755_t:CDS:1</fullName>
    </submittedName>
</protein>